<dbReference type="EMBL" id="PDGH01000026">
    <property type="protein sequence ID" value="POB49792.1"/>
    <property type="molecule type" value="Genomic_DNA"/>
</dbReference>
<name>A0A2S3R7U7_VIBVL</name>
<comment type="caution">
    <text evidence="1">The sequence shown here is derived from an EMBL/GenBank/DDBJ whole genome shotgun (WGS) entry which is preliminary data.</text>
</comment>
<reference evidence="1 2" key="1">
    <citation type="journal article" date="2018" name="Front. Microbiol.">
        <title>Phylogeny of Vibrio vulnificus from the Analysis of the Core-Genome: Implications for Intra-Species Taxonomy.</title>
        <authorList>
            <person name="Roig F.J."/>
            <person name="Gonzalez-Candelas F."/>
            <person name="Sanjuan E."/>
            <person name="Fouz B."/>
            <person name="Feil E.J."/>
            <person name="Llorens C."/>
            <person name="Baker-Austin C."/>
            <person name="Oliver J.D."/>
            <person name="Danin-Poleg Y."/>
            <person name="Gibas C.J."/>
            <person name="Kashi Y."/>
            <person name="Gulig P.A."/>
            <person name="Morrison S.S."/>
            <person name="Amaro C."/>
        </authorList>
    </citation>
    <scope>NUCLEOTIDE SEQUENCE [LARGE SCALE GENOMIC DNA]</scope>
    <source>
        <strain evidence="1 2">CECT4608</strain>
    </source>
</reference>
<proteinExistence type="predicted"/>
<dbReference type="AlphaFoldDB" id="A0A2S3R7U7"/>
<keyword evidence="1" id="KW-0808">Transferase</keyword>
<protein>
    <submittedName>
        <fullName evidence="1">Sulfotransferase family protein</fullName>
    </submittedName>
</protein>
<dbReference type="RefSeq" id="WP_103199701.1">
    <property type="nucleotide sequence ID" value="NZ_PDGH01000026.1"/>
</dbReference>
<sequence length="305" mass="35378">MMTSKPNHHTRLSAPIIFIGPGRSGSTVISEFVMAHHSLGWPDNYCEWFPSLPSLAWLTRLTNNSLWYLSGEKAQLNHTLPLNNLLPRPAEAWPLWQKITRDEIDFSRGFLLHQRASAEEKQRIRRYLNQHLRAQGKPRLAMKFTGPGRVEYLSSIFPDALFINVVREPVATVNSLLKVPFWQAQGLHQLWWRGAYSNHELETYQQIRHDPVCSTAFQLSKILKTTEEEIARTKVKSLTVHYEDFVRDPQFIVHQIMHFCHLPPCERVRKKLRNSPIRDQNKAAKVSGIAKRVSAWCENEKTLKS</sequence>
<dbReference type="SUPFAM" id="SSF52540">
    <property type="entry name" value="P-loop containing nucleoside triphosphate hydrolases"/>
    <property type="match status" value="1"/>
</dbReference>
<evidence type="ECO:0000313" key="2">
    <source>
        <dbReference type="Proteomes" id="UP000237466"/>
    </source>
</evidence>
<accession>A0A2S3R7U7</accession>
<organism evidence="1 2">
    <name type="scientific">Vibrio vulnificus</name>
    <dbReference type="NCBI Taxonomy" id="672"/>
    <lineage>
        <taxon>Bacteria</taxon>
        <taxon>Pseudomonadati</taxon>
        <taxon>Pseudomonadota</taxon>
        <taxon>Gammaproteobacteria</taxon>
        <taxon>Vibrionales</taxon>
        <taxon>Vibrionaceae</taxon>
        <taxon>Vibrio</taxon>
    </lineage>
</organism>
<dbReference type="GO" id="GO:0016740">
    <property type="term" value="F:transferase activity"/>
    <property type="evidence" value="ECO:0007669"/>
    <property type="project" value="UniProtKB-KW"/>
</dbReference>
<dbReference type="Pfam" id="PF13469">
    <property type="entry name" value="Sulfotransfer_3"/>
    <property type="match status" value="1"/>
</dbReference>
<dbReference type="Gene3D" id="3.40.50.300">
    <property type="entry name" value="P-loop containing nucleotide triphosphate hydrolases"/>
    <property type="match status" value="1"/>
</dbReference>
<dbReference type="Proteomes" id="UP000237466">
    <property type="component" value="Unassembled WGS sequence"/>
</dbReference>
<gene>
    <name evidence="1" type="ORF">CRN52_01770</name>
</gene>
<evidence type="ECO:0000313" key="1">
    <source>
        <dbReference type="EMBL" id="POB49792.1"/>
    </source>
</evidence>
<dbReference type="InterPro" id="IPR027417">
    <property type="entry name" value="P-loop_NTPase"/>
</dbReference>